<dbReference type="Pfam" id="PF01627">
    <property type="entry name" value="Hpt"/>
    <property type="match status" value="1"/>
</dbReference>
<keyword evidence="4" id="KW-1185">Reference proteome</keyword>
<accession>E1K1R1</accession>
<dbReference type="STRING" id="596151.DesfrDRAFT_3811"/>
<protein>
    <submittedName>
        <fullName evidence="3">Hpt protein</fullName>
    </submittedName>
</protein>
<evidence type="ECO:0000259" key="2">
    <source>
        <dbReference type="PROSITE" id="PS50894"/>
    </source>
</evidence>
<dbReference type="Gene3D" id="1.20.120.160">
    <property type="entry name" value="HPT domain"/>
    <property type="match status" value="1"/>
</dbReference>
<keyword evidence="1" id="KW-0597">Phosphoprotein</keyword>
<dbReference type="Proteomes" id="UP000006250">
    <property type="component" value="Unassembled WGS sequence"/>
</dbReference>
<evidence type="ECO:0000256" key="1">
    <source>
        <dbReference type="PROSITE-ProRule" id="PRU00110"/>
    </source>
</evidence>
<dbReference type="EMBL" id="AECZ01000043">
    <property type="protein sequence ID" value="EFL49452.1"/>
    <property type="molecule type" value="Genomic_DNA"/>
</dbReference>
<feature type="modified residue" description="Phosphohistidine" evidence="1">
    <location>
        <position position="63"/>
    </location>
</feature>
<dbReference type="PROSITE" id="PS50894">
    <property type="entry name" value="HPT"/>
    <property type="match status" value="1"/>
</dbReference>
<dbReference type="GO" id="GO:0004672">
    <property type="term" value="F:protein kinase activity"/>
    <property type="evidence" value="ECO:0007669"/>
    <property type="project" value="UniProtKB-ARBA"/>
</dbReference>
<gene>
    <name evidence="3" type="ORF">DesfrDRAFT_3811</name>
</gene>
<dbReference type="SUPFAM" id="SSF47226">
    <property type="entry name" value="Histidine-containing phosphotransfer domain, HPT domain"/>
    <property type="match status" value="1"/>
</dbReference>
<evidence type="ECO:0000313" key="3">
    <source>
        <dbReference type="EMBL" id="EFL49452.1"/>
    </source>
</evidence>
<evidence type="ECO:0000313" key="4">
    <source>
        <dbReference type="Proteomes" id="UP000006250"/>
    </source>
</evidence>
<comment type="caution">
    <text evidence="3">The sequence shown here is derived from an EMBL/GenBank/DDBJ whole genome shotgun (WGS) entry which is preliminary data.</text>
</comment>
<dbReference type="InterPro" id="IPR008207">
    <property type="entry name" value="Sig_transdc_His_kin_Hpt_dom"/>
</dbReference>
<organism evidence="3 4">
    <name type="scientific">Solidesulfovibrio fructosivorans JJ]</name>
    <dbReference type="NCBI Taxonomy" id="596151"/>
    <lineage>
        <taxon>Bacteria</taxon>
        <taxon>Pseudomonadati</taxon>
        <taxon>Thermodesulfobacteriota</taxon>
        <taxon>Desulfovibrionia</taxon>
        <taxon>Desulfovibrionales</taxon>
        <taxon>Desulfovibrionaceae</taxon>
        <taxon>Solidesulfovibrio</taxon>
    </lineage>
</organism>
<dbReference type="AlphaFoldDB" id="E1K1R1"/>
<reference evidence="3 4" key="1">
    <citation type="submission" date="2010-08" db="EMBL/GenBank/DDBJ databases">
        <title>The draft genome of Desulfovibrio fructosovorans JJ.</title>
        <authorList>
            <consortium name="US DOE Joint Genome Institute (JGI-PGF)"/>
            <person name="Lucas S."/>
            <person name="Copeland A."/>
            <person name="Lapidus A."/>
            <person name="Cheng J.-F."/>
            <person name="Bruce D."/>
            <person name="Goodwin L."/>
            <person name="Pitluck S."/>
            <person name="Land M.L."/>
            <person name="Hauser L."/>
            <person name="Chang Y.-J."/>
            <person name="Jeffries C."/>
            <person name="Wall J.D."/>
            <person name="Stahl D.A."/>
            <person name="Arkin A.P."/>
            <person name="Dehal P."/>
            <person name="Stolyar S.M."/>
            <person name="Hazen T.C."/>
            <person name="Woyke T.J."/>
        </authorList>
    </citation>
    <scope>NUCLEOTIDE SEQUENCE [LARGE SCALE GENOMIC DNA]</scope>
    <source>
        <strain evidence="3 4">JJ</strain>
    </source>
</reference>
<dbReference type="eggNOG" id="COG2198">
    <property type="taxonomic scope" value="Bacteria"/>
</dbReference>
<dbReference type="RefSeq" id="WP_005996601.1">
    <property type="nucleotide sequence ID" value="NZ_AECZ01000043.1"/>
</dbReference>
<dbReference type="InterPro" id="IPR036641">
    <property type="entry name" value="HPT_dom_sf"/>
</dbReference>
<proteinExistence type="predicted"/>
<feature type="domain" description="HPt" evidence="2">
    <location>
        <begin position="24"/>
        <end position="118"/>
    </location>
</feature>
<dbReference type="OrthoDB" id="214330at2"/>
<dbReference type="GO" id="GO:0000160">
    <property type="term" value="P:phosphorelay signal transduction system"/>
    <property type="evidence" value="ECO:0007669"/>
    <property type="project" value="InterPro"/>
</dbReference>
<sequence length="118" mass="12826">MADVDDGTRGLVDMDRLRQRFDNDNELLGEIFRVFQSETPGRRAGFEQALASGDMNAVTHLAHSLKGVAATMFAEPLRQAAYDLELAGRAGDTAAASRLAAVLLRRLEATNQYVAGLF</sequence>
<name>E1K1R1_SOLFR</name>